<evidence type="ECO:0008006" key="3">
    <source>
        <dbReference type="Google" id="ProtNLM"/>
    </source>
</evidence>
<reference evidence="1 2" key="1">
    <citation type="journal article" date="2018" name="Genomics">
        <title>Molecular footprints of inshore aquatic adaptation in Indo-Pacific humpback dolphin (Sousa chinensis).</title>
        <authorList>
            <person name="Ming Y."/>
            <person name="Jian J."/>
            <person name="Yu F."/>
            <person name="Yu X."/>
            <person name="Wang J."/>
            <person name="Liu W."/>
        </authorList>
    </citation>
    <scope>NUCLEOTIDE SEQUENCE [LARGE SCALE GENOMIC DNA]</scope>
    <source>
        <strain evidence="1">MY-2018</strain>
        <tissue evidence="1">Skin</tissue>
    </source>
</reference>
<proteinExistence type="predicted"/>
<keyword evidence="2" id="KW-1185">Reference proteome</keyword>
<name>A0A484H3K4_SOUCH</name>
<protein>
    <recommendedName>
        <fullName evidence="3">C2H2-type domain-containing protein</fullName>
    </recommendedName>
</protein>
<gene>
    <name evidence="1" type="ORF">DBR06_SOUSAS1610240</name>
</gene>
<dbReference type="Gene3D" id="3.30.160.60">
    <property type="entry name" value="Classic Zinc Finger"/>
    <property type="match status" value="1"/>
</dbReference>
<feature type="non-terminal residue" evidence="1">
    <location>
        <position position="57"/>
    </location>
</feature>
<feature type="non-terminal residue" evidence="1">
    <location>
        <position position="1"/>
    </location>
</feature>
<dbReference type="Proteomes" id="UP000295264">
    <property type="component" value="Unassembled WGS sequence"/>
</dbReference>
<dbReference type="InterPro" id="IPR036236">
    <property type="entry name" value="Znf_C2H2_sf"/>
</dbReference>
<dbReference type="EMBL" id="QWLN02000017">
    <property type="protein sequence ID" value="TEA42717.1"/>
    <property type="molecule type" value="Genomic_DNA"/>
</dbReference>
<dbReference type="SUPFAM" id="SSF57667">
    <property type="entry name" value="beta-beta-alpha zinc fingers"/>
    <property type="match status" value="1"/>
</dbReference>
<evidence type="ECO:0000313" key="1">
    <source>
        <dbReference type="EMBL" id="TEA42717.1"/>
    </source>
</evidence>
<evidence type="ECO:0000313" key="2">
    <source>
        <dbReference type="Proteomes" id="UP000295264"/>
    </source>
</evidence>
<sequence>HRWIHIGGRPYKFKKCGKAFISDCQVPEYENIHTDLKYFECWKIFAFTSTLIIQKRI</sequence>
<dbReference type="AlphaFoldDB" id="A0A484H3K4"/>
<comment type="caution">
    <text evidence="1">The sequence shown here is derived from an EMBL/GenBank/DDBJ whole genome shotgun (WGS) entry which is preliminary data.</text>
</comment>
<organism evidence="1 2">
    <name type="scientific">Sousa chinensis</name>
    <name type="common">Indo-pacific humpbacked dolphin</name>
    <name type="synonym">Steno chinensis</name>
    <dbReference type="NCBI Taxonomy" id="103600"/>
    <lineage>
        <taxon>Eukaryota</taxon>
        <taxon>Metazoa</taxon>
        <taxon>Chordata</taxon>
        <taxon>Craniata</taxon>
        <taxon>Vertebrata</taxon>
        <taxon>Euteleostomi</taxon>
        <taxon>Mammalia</taxon>
        <taxon>Eutheria</taxon>
        <taxon>Laurasiatheria</taxon>
        <taxon>Artiodactyla</taxon>
        <taxon>Whippomorpha</taxon>
        <taxon>Cetacea</taxon>
        <taxon>Odontoceti</taxon>
        <taxon>Delphinidae</taxon>
        <taxon>Sousa</taxon>
    </lineage>
</organism>
<accession>A0A484H3K4</accession>